<dbReference type="InterPro" id="IPR022911">
    <property type="entry name" value="Phe_tRNA_ligase_alpha1_bac"/>
</dbReference>
<dbReference type="PANTHER" id="PTHR11538">
    <property type="entry name" value="PHENYLALANYL-TRNA SYNTHETASE"/>
    <property type="match status" value="1"/>
</dbReference>
<evidence type="ECO:0000256" key="2">
    <source>
        <dbReference type="ARBA" id="ARBA00010207"/>
    </source>
</evidence>
<feature type="domain" description="Aminoacyl-transfer RNA synthetases class-II family profile" evidence="14">
    <location>
        <begin position="122"/>
        <end position="324"/>
    </location>
</feature>
<keyword evidence="8 13" id="KW-0067">ATP-binding</keyword>
<dbReference type="NCBIfam" id="TIGR00468">
    <property type="entry name" value="pheS"/>
    <property type="match status" value="1"/>
</dbReference>
<evidence type="ECO:0000256" key="11">
    <source>
        <dbReference type="ARBA" id="ARBA00023146"/>
    </source>
</evidence>
<reference evidence="15 16" key="1">
    <citation type="submission" date="2018-08" db="EMBL/GenBank/DDBJ databases">
        <title>The first complete genome of Treponema rectale (CHPAT), a commensal spirochete of the bovine rectum.</title>
        <authorList>
            <person name="Staton G.J."/>
            <person name="Clegg S.R."/>
            <person name="Carter S.D."/>
            <person name="Radford A.D."/>
            <person name="Darby A."/>
            <person name="Hall N."/>
            <person name="Birtles R.J."/>
            <person name="Evans N.J."/>
        </authorList>
    </citation>
    <scope>NUCLEOTIDE SEQUENCE [LARGE SCALE GENOMIC DNA]</scope>
    <source>
        <strain evidence="15 16">CHPA</strain>
    </source>
</reference>
<protein>
    <recommendedName>
        <fullName evidence="13">Phenylalanine--tRNA ligase alpha subunit</fullName>
        <ecNumber evidence="13">6.1.1.20</ecNumber>
    </recommendedName>
    <alternativeName>
        <fullName evidence="13">Phenylalanyl-tRNA synthetase alpha subunit</fullName>
        <shortName evidence="13">PheRS</shortName>
    </alternativeName>
</protein>
<evidence type="ECO:0000256" key="5">
    <source>
        <dbReference type="ARBA" id="ARBA00022598"/>
    </source>
</evidence>
<keyword evidence="9 13" id="KW-0460">Magnesium</keyword>
<dbReference type="CDD" id="cd00496">
    <property type="entry name" value="PheRS_alpha_core"/>
    <property type="match status" value="1"/>
</dbReference>
<gene>
    <name evidence="13" type="primary">pheS</name>
    <name evidence="15" type="ORF">DYE49_04450</name>
</gene>
<dbReference type="GO" id="GO:0005737">
    <property type="term" value="C:cytoplasm"/>
    <property type="evidence" value="ECO:0007669"/>
    <property type="project" value="UniProtKB-SubCell"/>
</dbReference>
<evidence type="ECO:0000313" key="15">
    <source>
        <dbReference type="EMBL" id="QOS39754.1"/>
    </source>
</evidence>
<keyword evidence="11 13" id="KW-0030">Aminoacyl-tRNA synthetase</keyword>
<dbReference type="EC" id="6.1.1.20" evidence="13"/>
<dbReference type="InterPro" id="IPR002319">
    <property type="entry name" value="Phenylalanyl-tRNA_Synthase"/>
</dbReference>
<dbReference type="GO" id="GO:0006432">
    <property type="term" value="P:phenylalanyl-tRNA aminoacylation"/>
    <property type="evidence" value="ECO:0007669"/>
    <property type="project" value="UniProtKB-UniRule"/>
</dbReference>
<dbReference type="Pfam" id="PF01409">
    <property type="entry name" value="tRNA-synt_2d"/>
    <property type="match status" value="1"/>
</dbReference>
<dbReference type="InterPro" id="IPR004188">
    <property type="entry name" value="Phe-tRNA_ligase_II_N"/>
</dbReference>
<organism evidence="15 16">
    <name type="scientific">Treponema rectale</name>
    <dbReference type="NCBI Taxonomy" id="744512"/>
    <lineage>
        <taxon>Bacteria</taxon>
        <taxon>Pseudomonadati</taxon>
        <taxon>Spirochaetota</taxon>
        <taxon>Spirochaetia</taxon>
        <taxon>Spirochaetales</taxon>
        <taxon>Treponemataceae</taxon>
        <taxon>Treponema</taxon>
    </lineage>
</organism>
<feature type="binding site" evidence="13">
    <location>
        <position position="260"/>
    </location>
    <ligand>
        <name>Mg(2+)</name>
        <dbReference type="ChEBI" id="CHEBI:18420"/>
        <note>shared with beta subunit</note>
    </ligand>
</feature>
<dbReference type="SUPFAM" id="SSF46589">
    <property type="entry name" value="tRNA-binding arm"/>
    <property type="match status" value="1"/>
</dbReference>
<comment type="subunit">
    <text evidence="3 13">Tetramer of two alpha and two beta subunits.</text>
</comment>
<comment type="cofactor">
    <cofactor evidence="13">
        <name>Mg(2+)</name>
        <dbReference type="ChEBI" id="CHEBI:18420"/>
    </cofactor>
    <text evidence="13">Binds 2 magnesium ions per tetramer.</text>
</comment>
<keyword evidence="6 13" id="KW-0479">Metal-binding</keyword>
<keyword evidence="7 13" id="KW-0547">Nucleotide-binding</keyword>
<dbReference type="GO" id="GO:0000049">
    <property type="term" value="F:tRNA binding"/>
    <property type="evidence" value="ECO:0007669"/>
    <property type="project" value="InterPro"/>
</dbReference>
<evidence type="ECO:0000256" key="4">
    <source>
        <dbReference type="ARBA" id="ARBA00022490"/>
    </source>
</evidence>
<dbReference type="HAMAP" id="MF_00281">
    <property type="entry name" value="Phe_tRNA_synth_alpha1"/>
    <property type="match status" value="1"/>
</dbReference>
<comment type="subcellular location">
    <subcellularLocation>
        <location evidence="1 13">Cytoplasm</location>
    </subcellularLocation>
</comment>
<comment type="similarity">
    <text evidence="2 13">Belongs to the class-II aminoacyl-tRNA synthetase family. Phe-tRNA synthetase alpha subunit type 1 subfamily.</text>
</comment>
<accession>A0A7M1XJA2</accession>
<keyword evidence="5 13" id="KW-0436">Ligase</keyword>
<dbReference type="FunFam" id="3.30.930.10:FF:000003">
    <property type="entry name" value="Phenylalanine--tRNA ligase alpha subunit"/>
    <property type="match status" value="1"/>
</dbReference>
<name>A0A7M1XJA2_9SPIR</name>
<evidence type="ECO:0000256" key="9">
    <source>
        <dbReference type="ARBA" id="ARBA00022842"/>
    </source>
</evidence>
<evidence type="ECO:0000256" key="12">
    <source>
        <dbReference type="ARBA" id="ARBA00049255"/>
    </source>
</evidence>
<dbReference type="Proteomes" id="UP000593591">
    <property type="component" value="Chromosome"/>
</dbReference>
<dbReference type="InterPro" id="IPR010978">
    <property type="entry name" value="tRNA-bd_arm"/>
</dbReference>
<evidence type="ECO:0000256" key="10">
    <source>
        <dbReference type="ARBA" id="ARBA00022917"/>
    </source>
</evidence>
<dbReference type="GO" id="GO:0000287">
    <property type="term" value="F:magnesium ion binding"/>
    <property type="evidence" value="ECO:0007669"/>
    <property type="project" value="UniProtKB-UniRule"/>
</dbReference>
<dbReference type="KEGG" id="trc:DYE49_04450"/>
<dbReference type="AlphaFoldDB" id="A0A7M1XJA2"/>
<evidence type="ECO:0000256" key="3">
    <source>
        <dbReference type="ARBA" id="ARBA00011209"/>
    </source>
</evidence>
<keyword evidence="10 13" id="KW-0648">Protein biosynthesis</keyword>
<dbReference type="SUPFAM" id="SSF55681">
    <property type="entry name" value="Class II aaRS and biotin synthetases"/>
    <property type="match status" value="1"/>
</dbReference>
<sequence length="348" mass="39451">MTLEEFKKISQAEIEQATSEITSVSDEQTLNNFKGRFLGKKSHLTDFYASMRDVVKEEKKDFGIALNDLRAKLQALFDEKENAFRQAKLNARLEKEKVDITLPGYQNTLGSKHPFYAVVDDVTDFFLGLGYTIADGPEVESDRNNFELMNIPKDHPARDMQDSFSINENTILRSHTSSVQARVLAAAKGQGPIKVICPGKVYRRDNDATHSHQFGQIEGLVISEDATFANLLETLTLLLRHLFGEKREVRFRPSFFPFTEPSVEADISCFECNGKGCSLCKHTGWIEILGSGMVNPNVLRLNGFDDKKYQGFAFGIGIDRVAMLKYGIDDIKRFYTNDVQFIDQFRKE</sequence>
<dbReference type="InterPro" id="IPR045864">
    <property type="entry name" value="aa-tRNA-synth_II/BPL/LPL"/>
</dbReference>
<dbReference type="Pfam" id="PF02912">
    <property type="entry name" value="Phe_tRNA-synt_N"/>
    <property type="match status" value="1"/>
</dbReference>
<evidence type="ECO:0000259" key="14">
    <source>
        <dbReference type="PROSITE" id="PS50862"/>
    </source>
</evidence>
<dbReference type="InterPro" id="IPR004529">
    <property type="entry name" value="Phe-tRNA-synth_IIc_asu"/>
</dbReference>
<dbReference type="GO" id="GO:0004826">
    <property type="term" value="F:phenylalanine-tRNA ligase activity"/>
    <property type="evidence" value="ECO:0007669"/>
    <property type="project" value="UniProtKB-UniRule"/>
</dbReference>
<evidence type="ECO:0000256" key="6">
    <source>
        <dbReference type="ARBA" id="ARBA00022723"/>
    </source>
</evidence>
<comment type="catalytic activity">
    <reaction evidence="12 13">
        <text>tRNA(Phe) + L-phenylalanine + ATP = L-phenylalanyl-tRNA(Phe) + AMP + diphosphate + H(+)</text>
        <dbReference type="Rhea" id="RHEA:19413"/>
        <dbReference type="Rhea" id="RHEA-COMP:9668"/>
        <dbReference type="Rhea" id="RHEA-COMP:9699"/>
        <dbReference type="ChEBI" id="CHEBI:15378"/>
        <dbReference type="ChEBI" id="CHEBI:30616"/>
        <dbReference type="ChEBI" id="CHEBI:33019"/>
        <dbReference type="ChEBI" id="CHEBI:58095"/>
        <dbReference type="ChEBI" id="CHEBI:78442"/>
        <dbReference type="ChEBI" id="CHEBI:78531"/>
        <dbReference type="ChEBI" id="CHEBI:456215"/>
        <dbReference type="EC" id="6.1.1.20"/>
    </reaction>
</comment>
<dbReference type="EMBL" id="CP031517">
    <property type="protein sequence ID" value="QOS39754.1"/>
    <property type="molecule type" value="Genomic_DNA"/>
</dbReference>
<evidence type="ECO:0000256" key="1">
    <source>
        <dbReference type="ARBA" id="ARBA00004496"/>
    </source>
</evidence>
<dbReference type="GO" id="GO:0005524">
    <property type="term" value="F:ATP binding"/>
    <property type="evidence" value="ECO:0007669"/>
    <property type="project" value="UniProtKB-UniRule"/>
</dbReference>
<proteinExistence type="inferred from homology"/>
<evidence type="ECO:0000313" key="16">
    <source>
        <dbReference type="Proteomes" id="UP000593591"/>
    </source>
</evidence>
<dbReference type="Gene3D" id="3.30.930.10">
    <property type="entry name" value="Bira Bifunctional Protein, Domain 2"/>
    <property type="match status" value="1"/>
</dbReference>
<dbReference type="InterPro" id="IPR006195">
    <property type="entry name" value="aa-tRNA-synth_II"/>
</dbReference>
<evidence type="ECO:0000256" key="8">
    <source>
        <dbReference type="ARBA" id="ARBA00022840"/>
    </source>
</evidence>
<dbReference type="PANTHER" id="PTHR11538:SF41">
    <property type="entry name" value="PHENYLALANINE--TRNA LIGASE, MITOCHONDRIAL"/>
    <property type="match status" value="1"/>
</dbReference>
<keyword evidence="4 13" id="KW-0963">Cytoplasm</keyword>
<evidence type="ECO:0000256" key="7">
    <source>
        <dbReference type="ARBA" id="ARBA00022741"/>
    </source>
</evidence>
<dbReference type="PROSITE" id="PS50862">
    <property type="entry name" value="AA_TRNA_LIGASE_II"/>
    <property type="match status" value="1"/>
</dbReference>
<evidence type="ECO:0000256" key="13">
    <source>
        <dbReference type="HAMAP-Rule" id="MF_00281"/>
    </source>
</evidence>